<gene>
    <name evidence="5" type="primary">aroB_9</name>
    <name evidence="5" type="ORF">GALL_271210</name>
</gene>
<dbReference type="InterPro" id="IPR056179">
    <property type="entry name" value="DHQS_C"/>
</dbReference>
<feature type="domain" description="3-dehydroquinate synthase C-terminal" evidence="4">
    <location>
        <begin position="129"/>
        <end position="266"/>
    </location>
</feature>
<evidence type="ECO:0000256" key="2">
    <source>
        <dbReference type="ARBA" id="ARBA00023239"/>
    </source>
</evidence>
<feature type="region of interest" description="Disordered" evidence="3">
    <location>
        <begin position="75"/>
        <end position="119"/>
    </location>
</feature>
<dbReference type="AlphaFoldDB" id="A0A1J5RSF0"/>
<proteinExistence type="predicted"/>
<evidence type="ECO:0000256" key="3">
    <source>
        <dbReference type="SAM" id="MobiDB-lite"/>
    </source>
</evidence>
<dbReference type="GO" id="GO:0009073">
    <property type="term" value="P:aromatic amino acid family biosynthetic process"/>
    <property type="evidence" value="ECO:0007669"/>
    <property type="project" value="TreeGrafter"/>
</dbReference>
<dbReference type="Gene3D" id="1.20.1090.10">
    <property type="entry name" value="Dehydroquinate synthase-like - alpha domain"/>
    <property type="match status" value="1"/>
</dbReference>
<feature type="compositionally biased region" description="Polar residues" evidence="3">
    <location>
        <begin position="101"/>
        <end position="113"/>
    </location>
</feature>
<dbReference type="GO" id="GO:0003856">
    <property type="term" value="F:3-dehydroquinate synthase activity"/>
    <property type="evidence" value="ECO:0007669"/>
    <property type="project" value="UniProtKB-EC"/>
</dbReference>
<dbReference type="PANTHER" id="PTHR43622:SF7">
    <property type="entry name" value="3-DEHYDROQUINATE SYNTHASE, CHLOROPLASTIC"/>
    <property type="match status" value="1"/>
</dbReference>
<reference evidence="5" key="1">
    <citation type="submission" date="2016-10" db="EMBL/GenBank/DDBJ databases">
        <title>Sequence of Gallionella enrichment culture.</title>
        <authorList>
            <person name="Poehlein A."/>
            <person name="Muehling M."/>
            <person name="Daniel R."/>
        </authorList>
    </citation>
    <scope>NUCLEOTIDE SEQUENCE</scope>
</reference>
<dbReference type="EC" id="4.2.3.4" evidence="5"/>
<dbReference type="Pfam" id="PF24621">
    <property type="entry name" value="DHQS_C"/>
    <property type="match status" value="1"/>
</dbReference>
<dbReference type="EMBL" id="MLJW01000274">
    <property type="protein sequence ID" value="OIQ90981.1"/>
    <property type="molecule type" value="Genomic_DNA"/>
</dbReference>
<organism evidence="5">
    <name type="scientific">mine drainage metagenome</name>
    <dbReference type="NCBI Taxonomy" id="410659"/>
    <lineage>
        <taxon>unclassified sequences</taxon>
        <taxon>metagenomes</taxon>
        <taxon>ecological metagenomes</taxon>
    </lineage>
</organism>
<dbReference type="SUPFAM" id="SSF56796">
    <property type="entry name" value="Dehydroquinate synthase-like"/>
    <property type="match status" value="1"/>
</dbReference>
<keyword evidence="2 5" id="KW-0456">Lyase</keyword>
<dbReference type="InterPro" id="IPR050071">
    <property type="entry name" value="Dehydroquinate_synthase"/>
</dbReference>
<sequence length="310" mass="33730">MSVIYEKTETGRQALQTRDPDLTRPLRNLLLMIDGNKSDADLHALLAASGVDLGSFDALQRHGWIRARTVVHESAPGAEGPATTVDPAARQRRADPKTEPRQSAFSRLGQSLRTAIGPREQSAREISAGLAEVIKCAAVADAELFAWLEHHVQDLLAQQPQAVTHAVQRIQQLRSDVEAEDRVQRRSPSPLEFGMPLASVIESILGYGRYLHGEALGLGMAVAVEISHELGMQTTASAQRFMTLLQSTGLPMDLPQAPVDRWLELLPVQNDGSSGHLSLVLLQDVGQPVSKSVPRTLIMDILDRAGTLVF</sequence>
<comment type="caution">
    <text evidence="5">The sequence shown here is derived from an EMBL/GenBank/DDBJ whole genome shotgun (WGS) entry which is preliminary data.</text>
</comment>
<name>A0A1J5RSF0_9ZZZZ</name>
<evidence type="ECO:0000313" key="5">
    <source>
        <dbReference type="EMBL" id="OIQ90981.1"/>
    </source>
</evidence>
<keyword evidence="1" id="KW-0520">NAD</keyword>
<evidence type="ECO:0000256" key="1">
    <source>
        <dbReference type="ARBA" id="ARBA00023027"/>
    </source>
</evidence>
<accession>A0A1J5RSF0</accession>
<protein>
    <submittedName>
        <fullName evidence="5">3-dehydroquinate synthase</fullName>
        <ecNumber evidence="5">4.2.3.4</ecNumber>
    </submittedName>
</protein>
<dbReference type="PANTHER" id="PTHR43622">
    <property type="entry name" value="3-DEHYDROQUINATE SYNTHASE"/>
    <property type="match status" value="1"/>
</dbReference>
<evidence type="ECO:0000259" key="4">
    <source>
        <dbReference type="Pfam" id="PF24621"/>
    </source>
</evidence>